<dbReference type="InterPro" id="IPR003593">
    <property type="entry name" value="AAA+_ATPase"/>
</dbReference>
<feature type="domain" description="AAA+ ATPase" evidence="3">
    <location>
        <begin position="237"/>
        <end position="423"/>
    </location>
</feature>
<organism evidence="4 5">
    <name type="scientific">Planctomicrobium piriforme</name>
    <dbReference type="NCBI Taxonomy" id="1576369"/>
    <lineage>
        <taxon>Bacteria</taxon>
        <taxon>Pseudomonadati</taxon>
        <taxon>Planctomycetota</taxon>
        <taxon>Planctomycetia</taxon>
        <taxon>Planctomycetales</taxon>
        <taxon>Planctomycetaceae</taxon>
        <taxon>Planctomicrobium</taxon>
    </lineage>
</organism>
<dbReference type="InterPro" id="IPR036390">
    <property type="entry name" value="WH_DNA-bd_sf"/>
</dbReference>
<dbReference type="AlphaFoldDB" id="A0A1I3P923"/>
<reference evidence="5" key="1">
    <citation type="submission" date="2016-10" db="EMBL/GenBank/DDBJ databases">
        <authorList>
            <person name="Varghese N."/>
            <person name="Submissions S."/>
        </authorList>
    </citation>
    <scope>NUCLEOTIDE SEQUENCE [LARGE SCALE GENOMIC DNA]</scope>
    <source>
        <strain evidence="5">DSM 26348</strain>
    </source>
</reference>
<dbReference type="SMART" id="SM00382">
    <property type="entry name" value="AAA"/>
    <property type="match status" value="1"/>
</dbReference>
<gene>
    <name evidence="4" type="ORF">SAMN05421753_11671</name>
</gene>
<dbReference type="OrthoDB" id="9783370at2"/>
<dbReference type="EMBL" id="FOQD01000016">
    <property type="protein sequence ID" value="SFJ17850.1"/>
    <property type="molecule type" value="Genomic_DNA"/>
</dbReference>
<dbReference type="GO" id="GO:0003677">
    <property type="term" value="F:DNA binding"/>
    <property type="evidence" value="ECO:0007669"/>
    <property type="project" value="UniProtKB-KW"/>
</dbReference>
<dbReference type="STRING" id="1576369.SAMN05421753_11671"/>
<accession>A0A1I3P923</accession>
<name>A0A1I3P923_9PLAN</name>
<dbReference type="SUPFAM" id="SSF46785">
    <property type="entry name" value="Winged helix' DNA-binding domain"/>
    <property type="match status" value="1"/>
</dbReference>
<feature type="region of interest" description="Disordered" evidence="2">
    <location>
        <begin position="19"/>
        <end position="61"/>
    </location>
</feature>
<dbReference type="SUPFAM" id="SSF52540">
    <property type="entry name" value="P-loop containing nucleoside triphosphate hydrolases"/>
    <property type="match status" value="1"/>
</dbReference>
<dbReference type="Proteomes" id="UP000199518">
    <property type="component" value="Unassembled WGS sequence"/>
</dbReference>
<keyword evidence="1" id="KW-0238">DNA-binding</keyword>
<evidence type="ECO:0000259" key="3">
    <source>
        <dbReference type="SMART" id="SM00382"/>
    </source>
</evidence>
<evidence type="ECO:0000256" key="1">
    <source>
        <dbReference type="ARBA" id="ARBA00023125"/>
    </source>
</evidence>
<evidence type="ECO:0000256" key="2">
    <source>
        <dbReference type="SAM" id="MobiDB-lite"/>
    </source>
</evidence>
<proteinExistence type="predicted"/>
<protein>
    <recommendedName>
        <fullName evidence="3">AAA+ ATPase domain-containing protein</fullName>
    </recommendedName>
</protein>
<evidence type="ECO:0000313" key="5">
    <source>
        <dbReference type="Proteomes" id="UP000199518"/>
    </source>
</evidence>
<keyword evidence="5" id="KW-1185">Reference proteome</keyword>
<evidence type="ECO:0000313" key="4">
    <source>
        <dbReference type="EMBL" id="SFJ17850.1"/>
    </source>
</evidence>
<dbReference type="Gene3D" id="3.40.50.300">
    <property type="entry name" value="P-loop containing nucleotide triphosphate hydrolases"/>
    <property type="match status" value="1"/>
</dbReference>
<sequence length="509" mass="57045">MADPMTEIDELLRSLGFSAGDNAVHTTDKSSEQRPAGDHSSEQGTLLAERHSSSGMDPLAAFPQDITRQPIIKSKLETPREEIAKRTNGRFVPIASDSLEEAGLHFTELSDLLMKSLALRGIESGYNIARAVGMKFPVVEGVLRQLKTDRLVSYRNSATGGDYLYELTDQGRERARILSEQNSYLGTAPVPLTQYVESVQAQSIEGRKPPLASIRAAFGDLQVEDRLVSNLGRAIHSGRGMFLYGPAGNGKTSLAERITKSFGDTIWIPRAITAAGEIIRLFDPNRHKLAATSPVDQEVVDGRWVQIERPTIIAGGELRMENLEVTYIRRTGVGEAPLQMKANCGTLLIDDFGRQRMSIDELLNRWIVPLEERFDYLHLESGRSIQVPFDELIIFSTNLQPKDLVDEAFLRRIPYKIEVQNPTESEFRSLFRTVADQGGFECSVEMIEYTIDVHYRRAGRTFRFCHPRDLLRQIENSCSLHERAKIVTQAEIDEAVANYFAIMCDDHSA</sequence>
<feature type="compositionally biased region" description="Basic and acidic residues" evidence="2">
    <location>
        <begin position="26"/>
        <end position="41"/>
    </location>
</feature>
<dbReference type="RefSeq" id="WP_139228590.1">
    <property type="nucleotide sequence ID" value="NZ_FOQD01000016.1"/>
</dbReference>
<dbReference type="InterPro" id="IPR027417">
    <property type="entry name" value="P-loop_NTPase"/>
</dbReference>